<dbReference type="OrthoDB" id="9795264at2"/>
<gene>
    <name evidence="1" type="ORF">GMD11_10100</name>
    <name evidence="2" type="ORF">GMD18_10085</name>
</gene>
<keyword evidence="3" id="KW-1185">Reference proteome</keyword>
<dbReference type="Proteomes" id="UP000443070">
    <property type="component" value="Unassembled WGS sequence"/>
</dbReference>
<dbReference type="Proteomes" id="UP000484547">
    <property type="component" value="Unassembled WGS sequence"/>
</dbReference>
<dbReference type="InterPro" id="IPR021321">
    <property type="entry name" value="DUF2922"/>
</dbReference>
<reference evidence="3 4" key="1">
    <citation type="journal article" date="2019" name="Nat. Med.">
        <title>A library of human gut bacterial isolates paired with longitudinal multiomics data enables mechanistic microbiome research.</title>
        <authorList>
            <person name="Poyet M."/>
            <person name="Groussin M."/>
            <person name="Gibbons S.M."/>
            <person name="Avila-Pacheco J."/>
            <person name="Jiang X."/>
            <person name="Kearney S.M."/>
            <person name="Perrotta A.R."/>
            <person name="Berdy B."/>
            <person name="Zhao S."/>
            <person name="Lieberman T.D."/>
            <person name="Swanson P.K."/>
            <person name="Smith M."/>
            <person name="Roesemann S."/>
            <person name="Alexander J.E."/>
            <person name="Rich S.A."/>
            <person name="Livny J."/>
            <person name="Vlamakis H."/>
            <person name="Clish C."/>
            <person name="Bullock K."/>
            <person name="Deik A."/>
            <person name="Scott J."/>
            <person name="Pierce K.A."/>
            <person name="Xavier R.J."/>
            <person name="Alm E.J."/>
        </authorList>
    </citation>
    <scope>NUCLEOTIDE SEQUENCE [LARGE SCALE GENOMIC DNA]</scope>
    <source>
        <strain evidence="1 4">BIOML-A13</strain>
        <strain evidence="2 3">BIOML-A3</strain>
    </source>
</reference>
<dbReference type="EMBL" id="WNBW01000011">
    <property type="protein sequence ID" value="MTU04743.1"/>
    <property type="molecule type" value="Genomic_DNA"/>
</dbReference>
<name>A0A7X2XJ14_9FIRM</name>
<dbReference type="RefSeq" id="WP_149955678.1">
    <property type="nucleotide sequence ID" value="NZ_CAUEDM010000060.1"/>
</dbReference>
<evidence type="ECO:0000313" key="3">
    <source>
        <dbReference type="Proteomes" id="UP000443070"/>
    </source>
</evidence>
<comment type="caution">
    <text evidence="1">The sequence shown here is derived from an EMBL/GenBank/DDBJ whole genome shotgun (WGS) entry which is preliminary data.</text>
</comment>
<dbReference type="AlphaFoldDB" id="A0A7X2XJ14"/>
<dbReference type="Pfam" id="PF11148">
    <property type="entry name" value="DUF2922"/>
    <property type="match status" value="1"/>
</dbReference>
<evidence type="ECO:0000313" key="4">
    <source>
        <dbReference type="Proteomes" id="UP000484547"/>
    </source>
</evidence>
<evidence type="ECO:0000313" key="1">
    <source>
        <dbReference type="EMBL" id="MTT76613.1"/>
    </source>
</evidence>
<organism evidence="1 4">
    <name type="scientific">Phascolarctobacterium faecium</name>
    <dbReference type="NCBI Taxonomy" id="33025"/>
    <lineage>
        <taxon>Bacteria</taxon>
        <taxon>Bacillati</taxon>
        <taxon>Bacillota</taxon>
        <taxon>Negativicutes</taxon>
        <taxon>Acidaminococcales</taxon>
        <taxon>Acidaminococcaceae</taxon>
        <taxon>Phascolarctobacterium</taxon>
    </lineage>
</organism>
<proteinExistence type="predicted"/>
<dbReference type="EMBL" id="WNBM01000010">
    <property type="protein sequence ID" value="MTT76613.1"/>
    <property type="molecule type" value="Genomic_DNA"/>
</dbReference>
<sequence>MEKTLELIFTKSDGAKKTLSIADPREDVTLAEAQAAAAKIIEAGVLTSGGLGLSEFVEARIKVVTVTVLA</sequence>
<protein>
    <submittedName>
        <fullName evidence="1">DUF2922 family protein</fullName>
    </submittedName>
</protein>
<accession>A0A7X2XJ14</accession>
<evidence type="ECO:0000313" key="2">
    <source>
        <dbReference type="EMBL" id="MTU04743.1"/>
    </source>
</evidence>